<evidence type="ECO:0000256" key="11">
    <source>
        <dbReference type="SAM" id="Phobius"/>
    </source>
</evidence>
<accession>A0ABV2KGH1</accession>
<dbReference type="GO" id="GO:0034220">
    <property type="term" value="P:monoatomic ion transmembrane transport"/>
    <property type="evidence" value="ECO:0007669"/>
    <property type="project" value="UniProtKB-KW"/>
</dbReference>
<reference evidence="13 14" key="1">
    <citation type="submission" date="2024-06" db="EMBL/GenBank/DDBJ databases">
        <title>Genomic Encyclopedia of Type Strains, Phase IV (KMG-IV): sequencing the most valuable type-strain genomes for metagenomic binning, comparative biology and taxonomic classification.</title>
        <authorList>
            <person name="Goeker M."/>
        </authorList>
    </citation>
    <scope>NUCLEOTIDE SEQUENCE [LARGE SCALE GENOMIC DNA]</scope>
    <source>
        <strain evidence="13 14">DSM 19730</strain>
    </source>
</reference>
<keyword evidence="10 13" id="KW-0407">Ion channel</keyword>
<dbReference type="PRINTS" id="PR01463">
    <property type="entry name" value="EAGCHANLFMLY"/>
</dbReference>
<keyword evidence="6" id="KW-0630">Potassium</keyword>
<keyword evidence="14" id="KW-1185">Reference proteome</keyword>
<comment type="caution">
    <text evidence="13">The sequence shown here is derived from an EMBL/GenBank/DDBJ whole genome shotgun (WGS) entry which is preliminary data.</text>
</comment>
<evidence type="ECO:0000313" key="14">
    <source>
        <dbReference type="Proteomes" id="UP001549143"/>
    </source>
</evidence>
<keyword evidence="2" id="KW-0813">Transport</keyword>
<gene>
    <name evidence="13" type="ORF">ABID44_000464</name>
</gene>
<evidence type="ECO:0000256" key="10">
    <source>
        <dbReference type="ARBA" id="ARBA00023303"/>
    </source>
</evidence>
<keyword evidence="9 11" id="KW-0472">Membrane</keyword>
<dbReference type="Proteomes" id="UP001549143">
    <property type="component" value="Unassembled WGS sequence"/>
</dbReference>
<evidence type="ECO:0000256" key="6">
    <source>
        <dbReference type="ARBA" id="ARBA00022958"/>
    </source>
</evidence>
<keyword evidence="7 11" id="KW-1133">Transmembrane helix</keyword>
<dbReference type="PANTHER" id="PTHR11537:SF254">
    <property type="entry name" value="POTASSIUM VOLTAGE-GATED CHANNEL PROTEIN SHAB"/>
    <property type="match status" value="1"/>
</dbReference>
<dbReference type="InterPro" id="IPR005821">
    <property type="entry name" value="Ion_trans_dom"/>
</dbReference>
<sequence>MLYRLAMSKDAEERQLTGLAALRDRLRRLYHGNSPAAFRFQIATIIVDLAIIVFFILTPVLQETPTFLWIDYLVVALVAVDMAGRLLASTDMMRLIRQPTSWIDMFILLTLLFPQALANLAFLRILRLWSLSRAGSLWRHFEMKRLRPWREASHAVVNLVTFLFVVTGFVYTFFFRNGSGFEGYVDAMYVTVATVTTTGFGDIVLPGVAGKLTAIVTMIIGITLFVRLARALFRPNKVFFPCPRCGLQRHEPDAVHCKACGHILNIPDDND</sequence>
<feature type="transmembrane region" description="Helical" evidence="11">
    <location>
        <begin position="69"/>
        <end position="88"/>
    </location>
</feature>
<dbReference type="InterPro" id="IPR028325">
    <property type="entry name" value="VG_K_chnl"/>
</dbReference>
<evidence type="ECO:0000256" key="1">
    <source>
        <dbReference type="ARBA" id="ARBA00004141"/>
    </source>
</evidence>
<keyword evidence="4 11" id="KW-0812">Transmembrane</keyword>
<feature type="transmembrane region" description="Helical" evidence="11">
    <location>
        <begin position="155"/>
        <end position="175"/>
    </location>
</feature>
<evidence type="ECO:0000256" key="5">
    <source>
        <dbReference type="ARBA" id="ARBA00022826"/>
    </source>
</evidence>
<name>A0ABV2KGH1_9HYPH</name>
<evidence type="ECO:0000256" key="9">
    <source>
        <dbReference type="ARBA" id="ARBA00023136"/>
    </source>
</evidence>
<dbReference type="RefSeq" id="WP_354150063.1">
    <property type="nucleotide sequence ID" value="NZ_JBEPMN010000001.1"/>
</dbReference>
<dbReference type="InterPro" id="IPR003938">
    <property type="entry name" value="K_chnl_volt-dep_EAG/ELK/ERG"/>
</dbReference>
<keyword evidence="3" id="KW-0633">Potassium transport</keyword>
<keyword evidence="8" id="KW-0406">Ion transport</keyword>
<evidence type="ECO:0000256" key="3">
    <source>
        <dbReference type="ARBA" id="ARBA00022538"/>
    </source>
</evidence>
<feature type="transmembrane region" description="Helical" evidence="11">
    <location>
        <begin position="36"/>
        <end position="57"/>
    </location>
</feature>
<dbReference type="SUPFAM" id="SSF81324">
    <property type="entry name" value="Voltage-gated potassium channels"/>
    <property type="match status" value="1"/>
</dbReference>
<organism evidence="13 14">
    <name type="scientific">Aquamicrobium ahrensii</name>
    <dbReference type="NCBI Taxonomy" id="469551"/>
    <lineage>
        <taxon>Bacteria</taxon>
        <taxon>Pseudomonadati</taxon>
        <taxon>Pseudomonadota</taxon>
        <taxon>Alphaproteobacteria</taxon>
        <taxon>Hyphomicrobiales</taxon>
        <taxon>Phyllobacteriaceae</taxon>
        <taxon>Aquamicrobium</taxon>
    </lineage>
</organism>
<proteinExistence type="predicted"/>
<keyword evidence="5" id="KW-0631">Potassium channel</keyword>
<evidence type="ECO:0000259" key="12">
    <source>
        <dbReference type="Pfam" id="PF00520"/>
    </source>
</evidence>
<feature type="transmembrane region" description="Helical" evidence="11">
    <location>
        <begin position="212"/>
        <end position="229"/>
    </location>
</feature>
<dbReference type="Pfam" id="PF00520">
    <property type="entry name" value="Ion_trans"/>
    <property type="match status" value="1"/>
</dbReference>
<evidence type="ECO:0000256" key="4">
    <source>
        <dbReference type="ARBA" id="ARBA00022692"/>
    </source>
</evidence>
<dbReference type="PANTHER" id="PTHR11537">
    <property type="entry name" value="VOLTAGE-GATED POTASSIUM CHANNEL"/>
    <property type="match status" value="1"/>
</dbReference>
<dbReference type="Gene3D" id="1.10.287.70">
    <property type="match status" value="1"/>
</dbReference>
<comment type="subcellular location">
    <subcellularLocation>
        <location evidence="1">Membrane</location>
        <topology evidence="1">Multi-pass membrane protein</topology>
    </subcellularLocation>
</comment>
<evidence type="ECO:0000256" key="8">
    <source>
        <dbReference type="ARBA" id="ARBA00023065"/>
    </source>
</evidence>
<evidence type="ECO:0000256" key="2">
    <source>
        <dbReference type="ARBA" id="ARBA00022448"/>
    </source>
</evidence>
<evidence type="ECO:0000256" key="7">
    <source>
        <dbReference type="ARBA" id="ARBA00022989"/>
    </source>
</evidence>
<feature type="domain" description="Ion transport" evidence="12">
    <location>
        <begin position="43"/>
        <end position="225"/>
    </location>
</feature>
<evidence type="ECO:0000313" key="13">
    <source>
        <dbReference type="EMBL" id="MET3660164.1"/>
    </source>
</evidence>
<protein>
    <submittedName>
        <fullName evidence="13">Voltage-gated potassium channel</fullName>
    </submittedName>
</protein>
<dbReference type="EMBL" id="JBEPMN010000001">
    <property type="protein sequence ID" value="MET3660164.1"/>
    <property type="molecule type" value="Genomic_DNA"/>
</dbReference>